<dbReference type="AlphaFoldDB" id="F0WCN0"/>
<organism evidence="1">
    <name type="scientific">Albugo laibachii Nc14</name>
    <dbReference type="NCBI Taxonomy" id="890382"/>
    <lineage>
        <taxon>Eukaryota</taxon>
        <taxon>Sar</taxon>
        <taxon>Stramenopiles</taxon>
        <taxon>Oomycota</taxon>
        <taxon>Peronosporomycetes</taxon>
        <taxon>Albuginales</taxon>
        <taxon>Albuginaceae</taxon>
        <taxon>Albugo</taxon>
    </lineage>
</organism>
<name>F0WCN0_9STRA</name>
<accession>F0WCN0</accession>
<protein>
    <submittedName>
        <fullName evidence="1">AlNc14C60G4414 protein</fullName>
    </submittedName>
</protein>
<dbReference type="HOGENOM" id="CLU_2643173_0_0_1"/>
<reference evidence="1" key="2">
    <citation type="submission" date="2011-02" db="EMBL/GenBank/DDBJ databases">
        <authorList>
            <person name="MacLean D."/>
        </authorList>
    </citation>
    <scope>NUCLEOTIDE SEQUENCE</scope>
</reference>
<dbReference type="EMBL" id="FR824105">
    <property type="protein sequence ID" value="CCA18951.1"/>
    <property type="molecule type" value="Genomic_DNA"/>
</dbReference>
<gene>
    <name evidence="1" type="primary">AlNc14C60G4414</name>
    <name evidence="1" type="ORF">ALNC14_050940</name>
</gene>
<reference evidence="1" key="1">
    <citation type="journal article" date="2011" name="PLoS Biol.">
        <title>Gene gain and loss during evolution of obligate parasitism in the white rust pathogen of Arabidopsis thaliana.</title>
        <authorList>
            <person name="Kemen E."/>
            <person name="Gardiner A."/>
            <person name="Schultz-Larsen T."/>
            <person name="Kemen A.C."/>
            <person name="Balmuth A.L."/>
            <person name="Robert-Seilaniantz A."/>
            <person name="Bailey K."/>
            <person name="Holub E."/>
            <person name="Studholme D.J."/>
            <person name="Maclean D."/>
            <person name="Jones J.D."/>
        </authorList>
    </citation>
    <scope>NUCLEOTIDE SEQUENCE</scope>
</reference>
<evidence type="ECO:0000313" key="1">
    <source>
        <dbReference type="EMBL" id="CCA18951.1"/>
    </source>
</evidence>
<proteinExistence type="predicted"/>
<sequence>MKNTTIVIQRIVEEGLHDGNKTQLHIFTLLTIATTEFRPITAVKTLSFLLSSPSPTPSPARVAKIARLKRVSDVEEK</sequence>